<dbReference type="GeneID" id="36531761"/>
<proteinExistence type="predicted"/>
<reference evidence="3" key="1">
    <citation type="journal article" date="2018" name="Proc. Natl. Acad. Sci. U.S.A.">
        <title>Linking secondary metabolites to gene clusters through genome sequencing of six diverse Aspergillus species.</title>
        <authorList>
            <person name="Kaerboelling I."/>
            <person name="Vesth T.C."/>
            <person name="Frisvad J.C."/>
            <person name="Nybo J.L."/>
            <person name="Theobald S."/>
            <person name="Kuo A."/>
            <person name="Bowyer P."/>
            <person name="Matsuda Y."/>
            <person name="Mondo S."/>
            <person name="Lyhne E.K."/>
            <person name="Kogle M.E."/>
            <person name="Clum A."/>
            <person name="Lipzen A."/>
            <person name="Salamov A."/>
            <person name="Ngan C.Y."/>
            <person name="Daum C."/>
            <person name="Chiniquy J."/>
            <person name="Barry K."/>
            <person name="LaButti K."/>
            <person name="Haridas S."/>
            <person name="Simmons B.A."/>
            <person name="Magnuson J.K."/>
            <person name="Mortensen U.H."/>
            <person name="Larsen T.O."/>
            <person name="Grigoriev I.V."/>
            <person name="Baker S.E."/>
            <person name="Andersen M.R."/>
        </authorList>
    </citation>
    <scope>NUCLEOTIDE SEQUENCE [LARGE SCALE GENOMIC DNA]</scope>
    <source>
        <strain evidence="3">IBT 16806</strain>
    </source>
</reference>
<name>A0A2I1CK06_ASPN1</name>
<evidence type="ECO:0000313" key="2">
    <source>
        <dbReference type="EMBL" id="PKX97952.1"/>
    </source>
</evidence>
<accession>A0A2I1CK06</accession>
<evidence type="ECO:0000256" key="1">
    <source>
        <dbReference type="SAM" id="MobiDB-lite"/>
    </source>
</evidence>
<sequence length="230" mass="25086">MPQIQTWDIPADDYSAARVIRLESKGLTRLVYVLKKESGPVYARWAVWKSHDRQCIERGELAVMRQRICLPAHGTGSSATTVQSSTPRAGLSPEIRSSPMSDPEKVPWYLAVQLTAHSALLASQLVMRQASKDSSALQTHSNIDPVLERIVCVSDVRGYSIQIILEVKPIRIPGLPVQGLFMKHACNPRASALDPSGLAHTTTADCRLSTISARASAPPPIINVILGLLH</sequence>
<organism evidence="2 3">
    <name type="scientific">Aspergillus novofumigatus (strain IBT 16806)</name>
    <dbReference type="NCBI Taxonomy" id="1392255"/>
    <lineage>
        <taxon>Eukaryota</taxon>
        <taxon>Fungi</taxon>
        <taxon>Dikarya</taxon>
        <taxon>Ascomycota</taxon>
        <taxon>Pezizomycotina</taxon>
        <taxon>Eurotiomycetes</taxon>
        <taxon>Eurotiomycetidae</taxon>
        <taxon>Eurotiales</taxon>
        <taxon>Aspergillaceae</taxon>
        <taxon>Aspergillus</taxon>
        <taxon>Aspergillus subgen. Fumigati</taxon>
    </lineage>
</organism>
<dbReference type="RefSeq" id="XP_024686547.1">
    <property type="nucleotide sequence ID" value="XM_024824436.1"/>
</dbReference>
<evidence type="ECO:0000313" key="3">
    <source>
        <dbReference type="Proteomes" id="UP000234474"/>
    </source>
</evidence>
<dbReference type="Proteomes" id="UP000234474">
    <property type="component" value="Unassembled WGS sequence"/>
</dbReference>
<feature type="region of interest" description="Disordered" evidence="1">
    <location>
        <begin position="74"/>
        <end position="100"/>
    </location>
</feature>
<comment type="caution">
    <text evidence="2">The sequence shown here is derived from an EMBL/GenBank/DDBJ whole genome shotgun (WGS) entry which is preliminary data.</text>
</comment>
<dbReference type="AlphaFoldDB" id="A0A2I1CK06"/>
<dbReference type="EMBL" id="MSZS01000001">
    <property type="protein sequence ID" value="PKX97952.1"/>
    <property type="molecule type" value="Genomic_DNA"/>
</dbReference>
<protein>
    <submittedName>
        <fullName evidence="2">Uncharacterized protein</fullName>
    </submittedName>
</protein>
<feature type="compositionally biased region" description="Polar residues" evidence="1">
    <location>
        <begin position="75"/>
        <end position="87"/>
    </location>
</feature>
<dbReference type="VEuPathDB" id="FungiDB:P174DRAFT_415736"/>
<gene>
    <name evidence="2" type="ORF">P174DRAFT_415736</name>
</gene>
<keyword evidence="3" id="KW-1185">Reference proteome</keyword>